<dbReference type="EC" id="2.1.1.-" evidence="4"/>
<dbReference type="PATRIC" id="fig|931276.5.peg.3154"/>
<dbReference type="HOGENOM" id="CLU_056160_3_0_9"/>
<gene>
    <name evidence="5" type="ORF">Cspa_c31310</name>
</gene>
<keyword evidence="4" id="KW-0949">S-adenosyl-L-methionine</keyword>
<dbReference type="EMBL" id="CP004121">
    <property type="protein sequence ID" value="AGF56892.1"/>
    <property type="molecule type" value="Genomic_DNA"/>
</dbReference>
<dbReference type="Pfam" id="PF04072">
    <property type="entry name" value="LCM"/>
    <property type="match status" value="1"/>
</dbReference>
<evidence type="ECO:0000313" key="6">
    <source>
        <dbReference type="Proteomes" id="UP000011728"/>
    </source>
</evidence>
<dbReference type="GO" id="GO:0008168">
    <property type="term" value="F:methyltransferase activity"/>
    <property type="evidence" value="ECO:0007669"/>
    <property type="project" value="UniProtKB-UniRule"/>
</dbReference>
<reference evidence="5 6" key="1">
    <citation type="submission" date="2013-02" db="EMBL/GenBank/DDBJ databases">
        <title>Genome sequence of Clostridium saccharoperbutylacetonicum N1-4(HMT).</title>
        <authorList>
            <person name="Poehlein A."/>
            <person name="Daniel R."/>
        </authorList>
    </citation>
    <scope>NUCLEOTIDE SEQUENCE [LARGE SCALE GENOMIC DNA]</scope>
    <source>
        <strain evidence="6">N1-4(HMT)</strain>
    </source>
</reference>
<dbReference type="AlphaFoldDB" id="M1MZW1"/>
<dbReference type="SUPFAM" id="SSF53335">
    <property type="entry name" value="S-adenosyl-L-methionine-dependent methyltransferases"/>
    <property type="match status" value="1"/>
</dbReference>
<evidence type="ECO:0000256" key="1">
    <source>
        <dbReference type="ARBA" id="ARBA00008138"/>
    </source>
</evidence>
<keyword evidence="3 5" id="KW-0808">Transferase</keyword>
<comment type="function">
    <text evidence="4">Exhibits S-adenosyl-L-methionine-dependent methyltransferase activity.</text>
</comment>
<keyword evidence="6" id="KW-1185">Reference proteome</keyword>
<proteinExistence type="inferred from homology"/>
<keyword evidence="2 4" id="KW-0489">Methyltransferase</keyword>
<comment type="similarity">
    <text evidence="1 4">Belongs to the UPF0677 family.</text>
</comment>
<evidence type="ECO:0000256" key="3">
    <source>
        <dbReference type="ARBA" id="ARBA00022679"/>
    </source>
</evidence>
<evidence type="ECO:0000313" key="5">
    <source>
        <dbReference type="EMBL" id="AGF56892.1"/>
    </source>
</evidence>
<dbReference type="KEGG" id="csr:Cspa_c31310"/>
<dbReference type="NCBIfam" id="TIGR00027">
    <property type="entry name" value="mthyl_TIGR00027"/>
    <property type="match status" value="1"/>
</dbReference>
<accession>M1MZW1</accession>
<dbReference type="Proteomes" id="UP000011728">
    <property type="component" value="Chromosome"/>
</dbReference>
<name>M1MZW1_9CLOT</name>
<evidence type="ECO:0000256" key="2">
    <source>
        <dbReference type="ARBA" id="ARBA00022603"/>
    </source>
</evidence>
<dbReference type="GO" id="GO:0032259">
    <property type="term" value="P:methylation"/>
    <property type="evidence" value="ECO:0007669"/>
    <property type="project" value="UniProtKB-KW"/>
</dbReference>
<dbReference type="PANTHER" id="PTHR43619:SF2">
    <property type="entry name" value="S-ADENOSYL-L-METHIONINE-DEPENDENT METHYLTRANSFERASES SUPERFAMILY PROTEIN"/>
    <property type="match status" value="1"/>
</dbReference>
<organism evidence="5 6">
    <name type="scientific">Clostridium saccharoperbutylacetonicum N1-4(HMT)</name>
    <dbReference type="NCBI Taxonomy" id="931276"/>
    <lineage>
        <taxon>Bacteria</taxon>
        <taxon>Bacillati</taxon>
        <taxon>Bacillota</taxon>
        <taxon>Clostridia</taxon>
        <taxon>Eubacteriales</taxon>
        <taxon>Clostridiaceae</taxon>
        <taxon>Clostridium</taxon>
    </lineage>
</organism>
<dbReference type="OrthoDB" id="9806164at2"/>
<evidence type="ECO:0000256" key="4">
    <source>
        <dbReference type="RuleBase" id="RU362030"/>
    </source>
</evidence>
<dbReference type="RefSeq" id="WP_015393211.1">
    <property type="nucleotide sequence ID" value="NC_020291.1"/>
</dbReference>
<dbReference type="InterPro" id="IPR011610">
    <property type="entry name" value="SAM_mthyl_Trfase_ML2640-like"/>
</dbReference>
<protein>
    <recommendedName>
        <fullName evidence="4">S-adenosyl-L-methionine-dependent methyltransferase</fullName>
        <ecNumber evidence="4">2.1.1.-</ecNumber>
    </recommendedName>
</protein>
<sequence>MNEKSSMTALACAFVRAYHAKNSKVKIFDDYVAEKLLTKDEYQEMSFRMAQSIKYFNPTFSGSDKEALEWIVDTQFSSVLSRAVYTEKMLENAIKHGAKQYLIFGAGFDTFAYRQSDYAHKLQIFEIDHPLTSLDKQERVKPIIKNKITNLNYISADLAKEEWQNILLSCPMFDNSKVSFCSLLGISYYLTKSDFKKLVSTISQLIPNGSSIVFDYPTQETHTTSEKNVEKIKDIVNSVGETMLAEYCYTEIKEILSNNGILVYEHLEPEQITEQYFKEYNLANSKQLITASYNVNYCLGIKNNSKTLL</sequence>
<dbReference type="eggNOG" id="COG3315">
    <property type="taxonomic scope" value="Bacteria"/>
</dbReference>
<dbReference type="InterPro" id="IPR029063">
    <property type="entry name" value="SAM-dependent_MTases_sf"/>
</dbReference>
<dbReference type="PANTHER" id="PTHR43619">
    <property type="entry name" value="S-ADENOSYL-L-METHIONINE-DEPENDENT METHYLTRANSFERASE YKTD-RELATED"/>
    <property type="match status" value="1"/>
</dbReference>
<dbReference type="InterPro" id="IPR007213">
    <property type="entry name" value="Ppm1/Ppm2/Tcmp"/>
</dbReference>
<dbReference type="STRING" id="36745.CLSAP_29480"/>
<dbReference type="Gene3D" id="3.40.50.150">
    <property type="entry name" value="Vaccinia Virus protein VP39"/>
    <property type="match status" value="1"/>
</dbReference>